<dbReference type="PANTHER" id="PTHR18964">
    <property type="entry name" value="ROK (REPRESSOR, ORF, KINASE) FAMILY"/>
    <property type="match status" value="1"/>
</dbReference>
<gene>
    <name evidence="3" type="ORF">BIV57_08370</name>
</gene>
<dbReference type="InterPro" id="IPR011991">
    <property type="entry name" value="ArsR-like_HTH"/>
</dbReference>
<dbReference type="CDD" id="cd00090">
    <property type="entry name" value="HTH_ARSR"/>
    <property type="match status" value="1"/>
</dbReference>
<feature type="domain" description="HTH marR-type" evidence="2">
    <location>
        <begin position="30"/>
        <end position="78"/>
    </location>
</feature>
<proteinExistence type="inferred from homology"/>
<dbReference type="Pfam" id="PF00480">
    <property type="entry name" value="ROK"/>
    <property type="match status" value="1"/>
</dbReference>
<dbReference type="STRING" id="1428644.BIV57_08370"/>
<reference evidence="3 4" key="1">
    <citation type="submission" date="2016-10" db="EMBL/GenBank/DDBJ databases">
        <title>Genome sequence of Streptomyces gilvigriseus MUSC 26.</title>
        <authorList>
            <person name="Lee L.-H."/>
            <person name="Ser H.-L."/>
        </authorList>
    </citation>
    <scope>NUCLEOTIDE SEQUENCE [LARGE SCALE GENOMIC DNA]</scope>
    <source>
        <strain evidence="3 4">MUSC 26</strain>
    </source>
</reference>
<keyword evidence="4" id="KW-1185">Reference proteome</keyword>
<dbReference type="InterPro" id="IPR000600">
    <property type="entry name" value="ROK"/>
</dbReference>
<dbReference type="InterPro" id="IPR036390">
    <property type="entry name" value="WH_DNA-bd_sf"/>
</dbReference>
<evidence type="ECO:0000256" key="1">
    <source>
        <dbReference type="ARBA" id="ARBA00006479"/>
    </source>
</evidence>
<dbReference type="GO" id="GO:0003700">
    <property type="term" value="F:DNA-binding transcription factor activity"/>
    <property type="evidence" value="ECO:0007669"/>
    <property type="project" value="InterPro"/>
</dbReference>
<dbReference type="EMBL" id="MLCF01000040">
    <property type="protein sequence ID" value="OIV37942.1"/>
    <property type="molecule type" value="Genomic_DNA"/>
</dbReference>
<protein>
    <recommendedName>
        <fullName evidence="2">HTH marR-type domain-containing protein</fullName>
    </recommendedName>
</protein>
<dbReference type="Gene3D" id="1.10.10.10">
    <property type="entry name" value="Winged helix-like DNA-binding domain superfamily/Winged helix DNA-binding domain"/>
    <property type="match status" value="1"/>
</dbReference>
<dbReference type="CDD" id="cd23763">
    <property type="entry name" value="ASKHA_ATPase_ROK"/>
    <property type="match status" value="1"/>
</dbReference>
<dbReference type="SUPFAM" id="SSF53067">
    <property type="entry name" value="Actin-like ATPase domain"/>
    <property type="match status" value="1"/>
</dbReference>
<dbReference type="Pfam" id="PF12802">
    <property type="entry name" value="MarR_2"/>
    <property type="match status" value="1"/>
</dbReference>
<evidence type="ECO:0000313" key="3">
    <source>
        <dbReference type="EMBL" id="OIV37942.1"/>
    </source>
</evidence>
<dbReference type="PANTHER" id="PTHR18964:SF149">
    <property type="entry name" value="BIFUNCTIONAL UDP-N-ACETYLGLUCOSAMINE 2-EPIMERASE_N-ACETYLMANNOSAMINE KINASE"/>
    <property type="match status" value="1"/>
</dbReference>
<dbReference type="InterPro" id="IPR000835">
    <property type="entry name" value="HTH_MarR-typ"/>
</dbReference>
<dbReference type="InterPro" id="IPR043129">
    <property type="entry name" value="ATPase_NBD"/>
</dbReference>
<evidence type="ECO:0000313" key="4">
    <source>
        <dbReference type="Proteomes" id="UP000243342"/>
    </source>
</evidence>
<dbReference type="AlphaFoldDB" id="A0A1J7BH06"/>
<evidence type="ECO:0000259" key="2">
    <source>
        <dbReference type="Pfam" id="PF12802"/>
    </source>
</evidence>
<accession>A0A1J7BH06</accession>
<comment type="similarity">
    <text evidence="1">Belongs to the ROK (NagC/XylR) family.</text>
</comment>
<dbReference type="SUPFAM" id="SSF46785">
    <property type="entry name" value="Winged helix' DNA-binding domain"/>
    <property type="match status" value="1"/>
</dbReference>
<dbReference type="Gene3D" id="3.30.420.40">
    <property type="match status" value="2"/>
</dbReference>
<name>A0A1J7BH06_9ACTN</name>
<organism evidence="3 4">
    <name type="scientific">Mangrovactinospora gilvigrisea</name>
    <dbReference type="NCBI Taxonomy" id="1428644"/>
    <lineage>
        <taxon>Bacteria</taxon>
        <taxon>Bacillati</taxon>
        <taxon>Actinomycetota</taxon>
        <taxon>Actinomycetes</taxon>
        <taxon>Kitasatosporales</taxon>
        <taxon>Streptomycetaceae</taxon>
        <taxon>Mangrovactinospora</taxon>
    </lineage>
</organism>
<dbReference type="InterPro" id="IPR036388">
    <property type="entry name" value="WH-like_DNA-bd_sf"/>
</dbReference>
<comment type="caution">
    <text evidence="3">The sequence shown here is derived from an EMBL/GenBank/DDBJ whole genome shotgun (WGS) entry which is preliminary data.</text>
</comment>
<dbReference type="Proteomes" id="UP000243342">
    <property type="component" value="Unassembled WGS sequence"/>
</dbReference>
<sequence>MASPNERGGTVPTTPAGTPRLLRAINDRAALELLLAHGPLTRGRLGTLTGLSKPTVSQVLSRLEKARLVEPDDSAPDGTRRPGPAAQTYRVRADAAHVAGLDVTHHRIHAAVADLTGRVLGEATVPARRTKPIRAVGEALDAALRDAGVARDRIRHTTVGTPGTFDPATGALRYAEHMAGWHHRTAVRETAELLGTPVEFENDVNLAAVAEQQLGTTAGVEDFVLFWAGADGIGLAVVLGGRLHRGATGGAGEVGYLWQPGNTVHSLAGNAMGGLHELAGPAGIRRLAEERGLTAGSAAEALAAGHPGVLDEAALRYATALASIVSVLDPELVVLSGELPTAGGEPLRQRIAERMADISIAAPRVLLTPVQGHPVLVGAVHNSLATVREDLFAGLS</sequence>